<dbReference type="eggNOG" id="KOG2382">
    <property type="taxonomic scope" value="Eukaryota"/>
</dbReference>
<dbReference type="GeneID" id="5888350"/>
<dbReference type="STRING" id="81824.A9URV9"/>
<keyword evidence="2" id="KW-0378">Hydrolase</keyword>
<dbReference type="AlphaFoldDB" id="A9URV9"/>
<dbReference type="InterPro" id="IPR000073">
    <property type="entry name" value="AB_hydrolase_1"/>
</dbReference>
<dbReference type="InParanoid" id="A9URV9"/>
<evidence type="ECO:0000256" key="1">
    <source>
        <dbReference type="ARBA" id="ARBA00008645"/>
    </source>
</evidence>
<keyword evidence="5" id="KW-1185">Reference proteome</keyword>
<protein>
    <recommendedName>
        <fullName evidence="3">AB hydrolase-1 domain-containing protein</fullName>
    </recommendedName>
</protein>
<feature type="non-terminal residue" evidence="4">
    <location>
        <position position="1"/>
    </location>
</feature>
<sequence length="248" mass="27773">PVVFLHGLFGNRANFRTISRQLAEETQRDVYGLDLRNHGDSPWDNHMSFEAMADDVAETLHRLVQSPGGVILVGHSLGGKTAMVTALQNPELVRRLVVVDIAPIRYAAMRQSRSVAQAMQGVPLSGPGALRTRQEVDEHLRPLIPEDGIRQFVLTNFVSGSRHREATWRCNVKALTAEMPSLATFPTFEATADFPHPAHFLYGRRSDYVVERDVKPALQRLFPQHTLQGFDTGHWVHAEQPGPFREAI</sequence>
<name>A9URV9_MONBE</name>
<feature type="non-terminal residue" evidence="4">
    <location>
        <position position="248"/>
    </location>
</feature>
<dbReference type="KEGG" id="mbr:MONBRDRAFT_2177"/>
<evidence type="ECO:0000256" key="2">
    <source>
        <dbReference type="ARBA" id="ARBA00022801"/>
    </source>
</evidence>
<evidence type="ECO:0000313" key="5">
    <source>
        <dbReference type="Proteomes" id="UP000001357"/>
    </source>
</evidence>
<dbReference type="PANTHER" id="PTHR46118:SF4">
    <property type="entry name" value="PROTEIN ABHD11"/>
    <property type="match status" value="1"/>
</dbReference>
<dbReference type="GO" id="GO:0005739">
    <property type="term" value="C:mitochondrion"/>
    <property type="evidence" value="ECO:0000318"/>
    <property type="project" value="GO_Central"/>
</dbReference>
<dbReference type="OMA" id="FLGMSDN"/>
<dbReference type="EMBL" id="CH991544">
    <property type="protein sequence ID" value="EDQ91673.1"/>
    <property type="molecule type" value="Genomic_DNA"/>
</dbReference>
<dbReference type="Proteomes" id="UP000001357">
    <property type="component" value="Unassembled WGS sequence"/>
</dbReference>
<accession>A9URV9</accession>
<dbReference type="RefSeq" id="XP_001742959.1">
    <property type="nucleotide sequence ID" value="XM_001742907.1"/>
</dbReference>
<dbReference type="PANTHER" id="PTHR46118">
    <property type="entry name" value="PROTEIN ABHD11"/>
    <property type="match status" value="1"/>
</dbReference>
<dbReference type="FunCoup" id="A9URV9">
    <property type="interactions" value="532"/>
</dbReference>
<dbReference type="FunFam" id="3.40.50.1820:FF:000501">
    <property type="entry name" value="Predicted protein"/>
    <property type="match status" value="1"/>
</dbReference>
<reference evidence="4 5" key="1">
    <citation type="journal article" date="2008" name="Nature">
        <title>The genome of the choanoflagellate Monosiga brevicollis and the origin of metazoans.</title>
        <authorList>
            <consortium name="JGI Sequencing"/>
            <person name="King N."/>
            <person name="Westbrook M.J."/>
            <person name="Young S.L."/>
            <person name="Kuo A."/>
            <person name="Abedin M."/>
            <person name="Chapman J."/>
            <person name="Fairclough S."/>
            <person name="Hellsten U."/>
            <person name="Isogai Y."/>
            <person name="Letunic I."/>
            <person name="Marr M."/>
            <person name="Pincus D."/>
            <person name="Putnam N."/>
            <person name="Rokas A."/>
            <person name="Wright K.J."/>
            <person name="Zuzow R."/>
            <person name="Dirks W."/>
            <person name="Good M."/>
            <person name="Goodstein D."/>
            <person name="Lemons D."/>
            <person name="Li W."/>
            <person name="Lyons J.B."/>
            <person name="Morris A."/>
            <person name="Nichols S."/>
            <person name="Richter D.J."/>
            <person name="Salamov A."/>
            <person name="Bork P."/>
            <person name="Lim W.A."/>
            <person name="Manning G."/>
            <person name="Miller W.T."/>
            <person name="McGinnis W."/>
            <person name="Shapiro H."/>
            <person name="Tjian R."/>
            <person name="Grigoriev I.V."/>
            <person name="Rokhsar D."/>
        </authorList>
    </citation>
    <scope>NUCLEOTIDE SEQUENCE [LARGE SCALE GENOMIC DNA]</scope>
    <source>
        <strain evidence="5">MX1 / ATCC 50154</strain>
    </source>
</reference>
<dbReference type="Gene3D" id="3.40.50.1820">
    <property type="entry name" value="alpha/beta hydrolase"/>
    <property type="match status" value="1"/>
</dbReference>
<dbReference type="GO" id="GO:0006629">
    <property type="term" value="P:lipid metabolic process"/>
    <property type="evidence" value="ECO:0000318"/>
    <property type="project" value="GO_Central"/>
</dbReference>
<gene>
    <name evidence="4" type="ORF">MONBRDRAFT_2177</name>
</gene>
<evidence type="ECO:0000313" key="4">
    <source>
        <dbReference type="EMBL" id="EDQ91673.1"/>
    </source>
</evidence>
<feature type="domain" description="AB hydrolase-1" evidence="3">
    <location>
        <begin position="1"/>
        <end position="240"/>
    </location>
</feature>
<dbReference type="Pfam" id="PF00561">
    <property type="entry name" value="Abhydrolase_1"/>
    <property type="match status" value="1"/>
</dbReference>
<dbReference type="SUPFAM" id="SSF53474">
    <property type="entry name" value="alpha/beta-Hydrolases"/>
    <property type="match status" value="1"/>
</dbReference>
<dbReference type="GO" id="GO:0052689">
    <property type="term" value="F:carboxylic ester hydrolase activity"/>
    <property type="evidence" value="ECO:0000318"/>
    <property type="project" value="GO_Central"/>
</dbReference>
<dbReference type="InterPro" id="IPR029058">
    <property type="entry name" value="AB_hydrolase_fold"/>
</dbReference>
<evidence type="ECO:0000259" key="3">
    <source>
        <dbReference type="Pfam" id="PF00561"/>
    </source>
</evidence>
<comment type="similarity">
    <text evidence="1">Belongs to the AB hydrolase superfamily.</text>
</comment>
<organism evidence="4 5">
    <name type="scientific">Monosiga brevicollis</name>
    <name type="common">Choanoflagellate</name>
    <dbReference type="NCBI Taxonomy" id="81824"/>
    <lineage>
        <taxon>Eukaryota</taxon>
        <taxon>Choanoflagellata</taxon>
        <taxon>Craspedida</taxon>
        <taxon>Salpingoecidae</taxon>
        <taxon>Monosiga</taxon>
    </lineage>
</organism>
<proteinExistence type="inferred from homology"/>